<protein>
    <recommendedName>
        <fullName evidence="1">Helix-turn-helix domain-containing protein</fullName>
    </recommendedName>
</protein>
<feature type="domain" description="Helix-turn-helix" evidence="1">
    <location>
        <begin position="4"/>
        <end position="54"/>
    </location>
</feature>
<feature type="non-terminal residue" evidence="2">
    <location>
        <position position="54"/>
    </location>
</feature>
<organism evidence="2">
    <name type="scientific">marine sediment metagenome</name>
    <dbReference type="NCBI Taxonomy" id="412755"/>
    <lineage>
        <taxon>unclassified sequences</taxon>
        <taxon>metagenomes</taxon>
        <taxon>ecological metagenomes</taxon>
    </lineage>
</organism>
<sequence>MSKLLTSKQAAEYLCISERKLWSLTNSGDIVCVRVGRRVFYATSDLADFVERHR</sequence>
<accession>A0A0F8ZPA5</accession>
<dbReference type="Pfam" id="PF12728">
    <property type="entry name" value="HTH_17"/>
    <property type="match status" value="1"/>
</dbReference>
<dbReference type="SUPFAM" id="SSF46955">
    <property type="entry name" value="Putative DNA-binding domain"/>
    <property type="match status" value="1"/>
</dbReference>
<dbReference type="InterPro" id="IPR041657">
    <property type="entry name" value="HTH_17"/>
</dbReference>
<dbReference type="EMBL" id="LAZR01062337">
    <property type="protein sequence ID" value="KKK61736.1"/>
    <property type="molecule type" value="Genomic_DNA"/>
</dbReference>
<gene>
    <name evidence="2" type="ORF">LCGC14_3011370</name>
</gene>
<dbReference type="InterPro" id="IPR038148">
    <property type="entry name" value="Tn1545/Tn916_Xis"/>
</dbReference>
<comment type="caution">
    <text evidence="2">The sequence shown here is derived from an EMBL/GenBank/DDBJ whole genome shotgun (WGS) entry which is preliminary data.</text>
</comment>
<dbReference type="AlphaFoldDB" id="A0A0F8ZPA5"/>
<proteinExistence type="predicted"/>
<evidence type="ECO:0000313" key="2">
    <source>
        <dbReference type="EMBL" id="KKK61736.1"/>
    </source>
</evidence>
<name>A0A0F8ZPA5_9ZZZZ</name>
<dbReference type="InterPro" id="IPR009061">
    <property type="entry name" value="DNA-bd_dom_put_sf"/>
</dbReference>
<dbReference type="Gene3D" id="3.90.105.50">
    <property type="match status" value="1"/>
</dbReference>
<reference evidence="2" key="1">
    <citation type="journal article" date="2015" name="Nature">
        <title>Complex archaea that bridge the gap between prokaryotes and eukaryotes.</title>
        <authorList>
            <person name="Spang A."/>
            <person name="Saw J.H."/>
            <person name="Jorgensen S.L."/>
            <person name="Zaremba-Niedzwiedzka K."/>
            <person name="Martijn J."/>
            <person name="Lind A.E."/>
            <person name="van Eijk R."/>
            <person name="Schleper C."/>
            <person name="Guy L."/>
            <person name="Ettema T.J."/>
        </authorList>
    </citation>
    <scope>NUCLEOTIDE SEQUENCE</scope>
</reference>
<evidence type="ECO:0000259" key="1">
    <source>
        <dbReference type="Pfam" id="PF12728"/>
    </source>
</evidence>